<evidence type="ECO:0008006" key="4">
    <source>
        <dbReference type="Google" id="ProtNLM"/>
    </source>
</evidence>
<dbReference type="CDD" id="cd17910">
    <property type="entry name" value="CheC_ClassII"/>
    <property type="match status" value="1"/>
</dbReference>
<name>A0ABP3U8D5_9CLOT</name>
<dbReference type="EMBL" id="BAAACF010000003">
    <property type="protein sequence ID" value="GAA0726935.1"/>
    <property type="molecule type" value="Genomic_DNA"/>
</dbReference>
<dbReference type="RefSeq" id="WP_343769996.1">
    <property type="nucleotide sequence ID" value="NZ_BAAACF010000003.1"/>
</dbReference>
<sequence length="211" mass="24111">MSENNLKYDIMKEMFNIGVGRAASMLSEITNKKILLDVPNIEVLNYESTSLDLTKPFPKVPAGALIISSISFEDKIAGEANLIFPADKMRKFVNLCQNQEDESIDQNMSFTDIDFDIIKEVGNIILNSIIGEMGNFLDVNLIYSLPNVKLFNEKEFKKDMKDKTFLYRLMLYITFIIDDTEIEGAIIIDLTLNSLHELMKIINKMEDELYG</sequence>
<accession>A0ABP3U8D5</accession>
<evidence type="ECO:0000256" key="1">
    <source>
        <dbReference type="ARBA" id="ARBA00022500"/>
    </source>
</evidence>
<keyword evidence="1" id="KW-0145">Chemotaxis</keyword>
<evidence type="ECO:0000313" key="3">
    <source>
        <dbReference type="Proteomes" id="UP001500339"/>
    </source>
</evidence>
<dbReference type="SUPFAM" id="SSF103039">
    <property type="entry name" value="CheC-like"/>
    <property type="match status" value="1"/>
</dbReference>
<dbReference type="Proteomes" id="UP001500339">
    <property type="component" value="Unassembled WGS sequence"/>
</dbReference>
<dbReference type="InterPro" id="IPR028976">
    <property type="entry name" value="CheC-like_sf"/>
</dbReference>
<dbReference type="Gene3D" id="3.40.1550.10">
    <property type="entry name" value="CheC-like"/>
    <property type="match status" value="1"/>
</dbReference>
<comment type="caution">
    <text evidence="2">The sequence shown here is derived from an EMBL/GenBank/DDBJ whole genome shotgun (WGS) entry which is preliminary data.</text>
</comment>
<proteinExistence type="predicted"/>
<reference evidence="3" key="1">
    <citation type="journal article" date="2019" name="Int. J. Syst. Evol. Microbiol.">
        <title>The Global Catalogue of Microorganisms (GCM) 10K type strain sequencing project: providing services to taxonomists for standard genome sequencing and annotation.</title>
        <authorList>
            <consortium name="The Broad Institute Genomics Platform"/>
            <consortium name="The Broad Institute Genome Sequencing Center for Infectious Disease"/>
            <person name="Wu L."/>
            <person name="Ma J."/>
        </authorList>
    </citation>
    <scope>NUCLEOTIDE SEQUENCE [LARGE SCALE GENOMIC DNA]</scope>
    <source>
        <strain evidence="3">JCM 1405</strain>
    </source>
</reference>
<evidence type="ECO:0000313" key="2">
    <source>
        <dbReference type="EMBL" id="GAA0726935.1"/>
    </source>
</evidence>
<protein>
    <recommendedName>
        <fullName evidence="4">Chemotaxis protein CheC</fullName>
    </recommendedName>
</protein>
<gene>
    <name evidence="2" type="ORF">GCM10008905_23960</name>
</gene>
<organism evidence="2 3">
    <name type="scientific">Clostridium malenominatum</name>
    <dbReference type="NCBI Taxonomy" id="1539"/>
    <lineage>
        <taxon>Bacteria</taxon>
        <taxon>Bacillati</taxon>
        <taxon>Bacillota</taxon>
        <taxon>Clostridia</taxon>
        <taxon>Eubacteriales</taxon>
        <taxon>Clostridiaceae</taxon>
        <taxon>Clostridium</taxon>
    </lineage>
</organism>
<keyword evidence="3" id="KW-1185">Reference proteome</keyword>